<comment type="caution">
    <text evidence="1">The sequence shown here is derived from an EMBL/GenBank/DDBJ whole genome shotgun (WGS) entry which is preliminary data.</text>
</comment>
<keyword evidence="2" id="KW-1185">Reference proteome</keyword>
<dbReference type="Proteomes" id="UP000030428">
    <property type="component" value="Unassembled WGS sequence"/>
</dbReference>
<accession>A0A0A6P9A0</accession>
<dbReference type="AlphaFoldDB" id="A0A0A6P9A0"/>
<name>A0A0A6P9A0_9GAMM</name>
<protein>
    <submittedName>
        <fullName evidence="1">Uncharacterized protein</fullName>
    </submittedName>
</protein>
<evidence type="ECO:0000313" key="2">
    <source>
        <dbReference type="Proteomes" id="UP000030428"/>
    </source>
</evidence>
<reference evidence="1 2" key="1">
    <citation type="journal article" date="2016" name="Front. Microbiol.">
        <title>Single-Cell (Meta-)Genomics of a Dimorphic Candidatus Thiomargarita nelsonii Reveals Genomic Plasticity.</title>
        <authorList>
            <person name="Flood B.E."/>
            <person name="Fliss P."/>
            <person name="Jones D.S."/>
            <person name="Dick G.J."/>
            <person name="Jain S."/>
            <person name="Kaster A.K."/>
            <person name="Winkel M."/>
            <person name="Mussmann M."/>
            <person name="Bailey J."/>
        </authorList>
    </citation>
    <scope>NUCLEOTIDE SEQUENCE [LARGE SCALE GENOMIC DNA]</scope>
    <source>
        <strain evidence="1">Hydrate Ridge</strain>
    </source>
</reference>
<sequence>MTSETGVTGETVHTVRLRQPDGTTFVSRDALGNVNDGVATLVFKEELHRIHSPMPPSLRATIKDCPYMDRDFS</sequence>
<evidence type="ECO:0000313" key="1">
    <source>
        <dbReference type="EMBL" id="KHD07355.1"/>
    </source>
</evidence>
<dbReference type="EMBL" id="JSZA02000366">
    <property type="protein sequence ID" value="KHD07355.1"/>
    <property type="molecule type" value="Genomic_DNA"/>
</dbReference>
<proteinExistence type="predicted"/>
<organism evidence="1 2">
    <name type="scientific">Candidatus Thiomargarita nelsonii</name>
    <dbReference type="NCBI Taxonomy" id="1003181"/>
    <lineage>
        <taxon>Bacteria</taxon>
        <taxon>Pseudomonadati</taxon>
        <taxon>Pseudomonadota</taxon>
        <taxon>Gammaproteobacteria</taxon>
        <taxon>Thiotrichales</taxon>
        <taxon>Thiotrichaceae</taxon>
        <taxon>Thiomargarita</taxon>
    </lineage>
</organism>
<gene>
    <name evidence="1" type="ORF">PN36_33690</name>
</gene>